<name>A0AAF0D1A8_ODILC</name>
<reference evidence="2" key="1">
    <citation type="journal article" date="2017" name="Nature">
        <title>Asgard archaea illuminate the origin of eukaryotic cellular complexity.</title>
        <authorList>
            <person name="Zaremba-Niedzwiedzka K."/>
            <person name="Caceres E.F."/>
            <person name="Saw J.H."/>
            <person name="Backstrom D."/>
            <person name="Juzokaite L."/>
            <person name="Vancaester E."/>
            <person name="Seitz K.W."/>
            <person name="Anantharaman K."/>
            <person name="Starnawski P."/>
            <person name="Kjeldsen K.U."/>
            <person name="Scott M.B."/>
            <person name="Nunoura T."/>
            <person name="Banfield J.F."/>
            <person name="Schramm A."/>
            <person name="Baker B.J."/>
            <person name="Spang A."/>
            <person name="Ettema T.J.G."/>
        </authorList>
    </citation>
    <scope>NUCLEOTIDE SEQUENCE</scope>
    <source>
        <strain evidence="2">LCB_4</strain>
    </source>
</reference>
<organism evidence="2 3">
    <name type="scientific">Odinarchaeota yellowstonii (strain LCB_4)</name>
    <dbReference type="NCBI Taxonomy" id="1841599"/>
    <lineage>
        <taxon>Archaea</taxon>
        <taxon>Promethearchaeati</taxon>
        <taxon>Candidatus Odinarchaeota</taxon>
        <taxon>Candidatus Odinarchaeia</taxon>
        <taxon>Candidatus Odinarchaeales</taxon>
        <taxon>Candidatus Odinarchaeaceae</taxon>
        <taxon>Candidatus Odinarchaeum</taxon>
    </lineage>
</organism>
<protein>
    <submittedName>
        <fullName evidence="2">Uncharacterized protein</fullName>
    </submittedName>
</protein>
<proteinExistence type="predicted"/>
<gene>
    <name evidence="2" type="ORF">OdinLCB4_004920</name>
</gene>
<accession>A0AAF0D1A8</accession>
<dbReference type="KEGG" id="oyw:OdinLCB4_004920"/>
<keyword evidence="1" id="KW-0175">Coiled coil</keyword>
<reference evidence="2" key="2">
    <citation type="journal article" date="2022" name="Nat. Microbiol.">
        <title>A closed Candidatus Odinarchaeum chromosome exposes Asgard archaeal viruses.</title>
        <authorList>
            <person name="Tamarit D."/>
            <person name="Caceres E.F."/>
            <person name="Krupovic M."/>
            <person name="Nijland R."/>
            <person name="Eme L."/>
            <person name="Robinson N.P."/>
            <person name="Ettema T.J.G."/>
        </authorList>
    </citation>
    <scope>NUCLEOTIDE SEQUENCE</scope>
    <source>
        <strain evidence="2">LCB_4</strain>
    </source>
</reference>
<evidence type="ECO:0000313" key="3">
    <source>
        <dbReference type="Proteomes" id="UP000186851"/>
    </source>
</evidence>
<dbReference type="Proteomes" id="UP000186851">
    <property type="component" value="Chromosome"/>
</dbReference>
<dbReference type="EMBL" id="CP091871">
    <property type="protein sequence ID" value="WEU39816.1"/>
    <property type="molecule type" value="Genomic_DNA"/>
</dbReference>
<sequence length="165" mass="19598">MKVNGSPPRDEESQKRWSDLISALDSIESREKVHIKFAIPYEIAEKVALFLKEKGMFEDQGIPLLIQRGLLSEDEEELERLKNEMKSENCGNMWSEYAVMKFRAYEYFMENKGMVMNLSRMLDENRMLKRRLEMEGLTKLIPGDEWDNWDQSMVDAYYKKYVFGE</sequence>
<dbReference type="AlphaFoldDB" id="A0AAF0D1A8"/>
<evidence type="ECO:0000256" key="1">
    <source>
        <dbReference type="SAM" id="Coils"/>
    </source>
</evidence>
<feature type="coiled-coil region" evidence="1">
    <location>
        <begin position="64"/>
        <end position="91"/>
    </location>
</feature>
<evidence type="ECO:0000313" key="2">
    <source>
        <dbReference type="EMBL" id="WEU39816.1"/>
    </source>
</evidence>